<feature type="compositionally biased region" description="Basic residues" evidence="1">
    <location>
        <begin position="92"/>
        <end position="104"/>
    </location>
</feature>
<dbReference type="Proteomes" id="UP001321477">
    <property type="component" value="Chromosome"/>
</dbReference>
<reference evidence="4" key="1">
    <citation type="journal article" date="2019" name="Int. J. Syst. Evol. Microbiol.">
        <title>The Global Catalogue of Microorganisms (GCM) 10K type strain sequencing project: providing services to taxonomists for standard genome sequencing and annotation.</title>
        <authorList>
            <consortium name="The Broad Institute Genomics Platform"/>
            <consortium name="The Broad Institute Genome Sequencing Center for Infectious Disease"/>
            <person name="Wu L."/>
            <person name="Ma J."/>
        </authorList>
    </citation>
    <scope>NUCLEOTIDE SEQUENCE [LARGE SCALE GENOMIC DNA]</scope>
    <source>
        <strain evidence="4">NBRC 109019</strain>
    </source>
</reference>
<dbReference type="RefSeq" id="WP_433997160.1">
    <property type="nucleotide sequence ID" value="NZ_AP027734.1"/>
</dbReference>
<feature type="region of interest" description="Disordered" evidence="1">
    <location>
        <begin position="89"/>
        <end position="114"/>
    </location>
</feature>
<dbReference type="EMBL" id="AP027734">
    <property type="protein sequence ID" value="BDZ55013.1"/>
    <property type="molecule type" value="Genomic_DNA"/>
</dbReference>
<feature type="transmembrane region" description="Helical" evidence="2">
    <location>
        <begin position="70"/>
        <end position="88"/>
    </location>
</feature>
<protein>
    <submittedName>
        <fullName evidence="3">Uncharacterized protein</fullName>
    </submittedName>
</protein>
<keyword evidence="2" id="KW-0812">Transmembrane</keyword>
<evidence type="ECO:0000256" key="1">
    <source>
        <dbReference type="SAM" id="MobiDB-lite"/>
    </source>
</evidence>
<keyword evidence="2" id="KW-1133">Transmembrane helix</keyword>
<evidence type="ECO:0000256" key="2">
    <source>
        <dbReference type="SAM" id="Phobius"/>
    </source>
</evidence>
<organism evidence="3 4">
    <name type="scientific">Agromyces marinus</name>
    <dbReference type="NCBI Taxonomy" id="1389020"/>
    <lineage>
        <taxon>Bacteria</taxon>
        <taxon>Bacillati</taxon>
        <taxon>Actinomycetota</taxon>
        <taxon>Actinomycetes</taxon>
        <taxon>Micrococcales</taxon>
        <taxon>Microbacteriaceae</taxon>
        <taxon>Agromyces</taxon>
    </lineage>
</organism>
<gene>
    <name evidence="3" type="ORF">GCM10025870_20860</name>
</gene>
<accession>A0ABN6YHS7</accession>
<sequence length="114" mass="11791">MSSPEAPAAARARRGGLVSFLASDTATLFRRWRTWAMLAALALIPILIAIAIRLAGPSGPGRGPAFLDQVAGNGLFVGVTALVVATPCSSRSRSRSSRATRSRARPGTEPCGTS</sequence>
<keyword evidence="4" id="KW-1185">Reference proteome</keyword>
<evidence type="ECO:0000313" key="3">
    <source>
        <dbReference type="EMBL" id="BDZ55013.1"/>
    </source>
</evidence>
<name>A0ABN6YHS7_9MICO</name>
<keyword evidence="2" id="KW-0472">Membrane</keyword>
<proteinExistence type="predicted"/>
<evidence type="ECO:0000313" key="4">
    <source>
        <dbReference type="Proteomes" id="UP001321477"/>
    </source>
</evidence>
<feature type="transmembrane region" description="Helical" evidence="2">
    <location>
        <begin position="35"/>
        <end position="55"/>
    </location>
</feature>